<dbReference type="OMA" id="CMLALEA"/>
<gene>
    <name evidence="8" type="ORF">MICPUN_81649</name>
</gene>
<keyword evidence="4 6" id="KW-1133">Transmembrane helix</keyword>
<feature type="transmembrane region" description="Helical" evidence="6">
    <location>
        <begin position="321"/>
        <end position="340"/>
    </location>
</feature>
<dbReference type="InParanoid" id="C1E6I3"/>
<feature type="transmembrane region" description="Helical" evidence="6">
    <location>
        <begin position="391"/>
        <end position="416"/>
    </location>
</feature>
<comment type="subcellular location">
    <subcellularLocation>
        <location evidence="1">Membrane</location>
        <topology evidence="1">Multi-pass membrane protein</topology>
    </subcellularLocation>
</comment>
<evidence type="ECO:0000256" key="6">
    <source>
        <dbReference type="RuleBase" id="RU004914"/>
    </source>
</evidence>
<feature type="region of interest" description="Disordered" evidence="7">
    <location>
        <begin position="480"/>
        <end position="515"/>
    </location>
</feature>
<dbReference type="Proteomes" id="UP000002009">
    <property type="component" value="Chromosome 5"/>
</dbReference>
<dbReference type="InterPro" id="IPR045069">
    <property type="entry name" value="MATE_euk"/>
</dbReference>
<evidence type="ECO:0000256" key="4">
    <source>
        <dbReference type="ARBA" id="ARBA00022989"/>
    </source>
</evidence>
<dbReference type="GO" id="GO:0015297">
    <property type="term" value="F:antiporter activity"/>
    <property type="evidence" value="ECO:0007669"/>
    <property type="project" value="InterPro"/>
</dbReference>
<dbReference type="KEGG" id="mis:MICPUN_81649"/>
<evidence type="ECO:0000256" key="2">
    <source>
        <dbReference type="ARBA" id="ARBA00010199"/>
    </source>
</evidence>
<protein>
    <recommendedName>
        <fullName evidence="6">Protein DETOXIFICATION</fullName>
    </recommendedName>
    <alternativeName>
        <fullName evidence="6">Multidrug and toxic compound extrusion protein</fullName>
    </alternativeName>
</protein>
<feature type="transmembrane region" description="Helical" evidence="6">
    <location>
        <begin position="51"/>
        <end position="74"/>
    </location>
</feature>
<dbReference type="EMBL" id="CP001326">
    <property type="protein sequence ID" value="ACO63435.1"/>
    <property type="molecule type" value="Genomic_DNA"/>
</dbReference>
<feature type="transmembrane region" description="Helical" evidence="6">
    <location>
        <begin position="134"/>
        <end position="154"/>
    </location>
</feature>
<dbReference type="GeneID" id="8243464"/>
<evidence type="ECO:0000313" key="8">
    <source>
        <dbReference type="EMBL" id="ACO63435.1"/>
    </source>
</evidence>
<dbReference type="RefSeq" id="XP_002502177.1">
    <property type="nucleotide sequence ID" value="XM_002502131.1"/>
</dbReference>
<keyword evidence="3 6" id="KW-0812">Transmembrane</keyword>
<dbReference type="CDD" id="cd13132">
    <property type="entry name" value="MATE_eukaryotic"/>
    <property type="match status" value="1"/>
</dbReference>
<evidence type="ECO:0000313" key="9">
    <source>
        <dbReference type="Proteomes" id="UP000002009"/>
    </source>
</evidence>
<dbReference type="Pfam" id="PF01554">
    <property type="entry name" value="MatE"/>
    <property type="match status" value="2"/>
</dbReference>
<accession>C1E6I3</accession>
<evidence type="ECO:0000256" key="1">
    <source>
        <dbReference type="ARBA" id="ARBA00004141"/>
    </source>
</evidence>
<keyword evidence="5 6" id="KW-0472">Membrane</keyword>
<dbReference type="eggNOG" id="KOG1347">
    <property type="taxonomic scope" value="Eukaryota"/>
</dbReference>
<feature type="transmembrane region" description="Helical" evidence="6">
    <location>
        <begin position="166"/>
        <end position="185"/>
    </location>
</feature>
<reference evidence="8 9" key="1">
    <citation type="journal article" date="2009" name="Science">
        <title>Green evolution and dynamic adaptations revealed by genomes of the marine picoeukaryotes Micromonas.</title>
        <authorList>
            <person name="Worden A.Z."/>
            <person name="Lee J.H."/>
            <person name="Mock T."/>
            <person name="Rouze P."/>
            <person name="Simmons M.P."/>
            <person name="Aerts A.L."/>
            <person name="Allen A.E."/>
            <person name="Cuvelier M.L."/>
            <person name="Derelle E."/>
            <person name="Everett M.V."/>
            <person name="Foulon E."/>
            <person name="Grimwood J."/>
            <person name="Gundlach H."/>
            <person name="Henrissat B."/>
            <person name="Napoli C."/>
            <person name="McDonald S.M."/>
            <person name="Parker M.S."/>
            <person name="Rombauts S."/>
            <person name="Salamov A."/>
            <person name="Von Dassow P."/>
            <person name="Badger J.H."/>
            <person name="Coutinho P.M."/>
            <person name="Demir E."/>
            <person name="Dubchak I."/>
            <person name="Gentemann C."/>
            <person name="Eikrem W."/>
            <person name="Gready J.E."/>
            <person name="John U."/>
            <person name="Lanier W."/>
            <person name="Lindquist E.A."/>
            <person name="Lucas S."/>
            <person name="Mayer K.F."/>
            <person name="Moreau H."/>
            <person name="Not F."/>
            <person name="Otillar R."/>
            <person name="Panaud O."/>
            <person name="Pangilinan J."/>
            <person name="Paulsen I."/>
            <person name="Piegu B."/>
            <person name="Poliakov A."/>
            <person name="Robbens S."/>
            <person name="Schmutz J."/>
            <person name="Toulza E."/>
            <person name="Wyss T."/>
            <person name="Zelensky A."/>
            <person name="Zhou K."/>
            <person name="Armbrust E.V."/>
            <person name="Bhattacharya D."/>
            <person name="Goodenough U.W."/>
            <person name="Van de Peer Y."/>
            <person name="Grigoriev I.V."/>
        </authorList>
    </citation>
    <scope>NUCLEOTIDE SEQUENCE [LARGE SCALE GENOMIC DNA]</scope>
    <source>
        <strain evidence="9">RCC299 / NOUM17</strain>
    </source>
</reference>
<proteinExistence type="inferred from homology"/>
<feature type="transmembrane region" description="Helical" evidence="6">
    <location>
        <begin position="422"/>
        <end position="442"/>
    </location>
</feature>
<feature type="transmembrane region" description="Helical" evidence="6">
    <location>
        <begin position="16"/>
        <end position="44"/>
    </location>
</feature>
<feature type="transmembrane region" description="Helical" evidence="6">
    <location>
        <begin position="279"/>
        <end position="301"/>
    </location>
</feature>
<evidence type="ECO:0000256" key="7">
    <source>
        <dbReference type="SAM" id="MobiDB-lite"/>
    </source>
</evidence>
<comment type="similarity">
    <text evidence="2 6">Belongs to the multi antimicrobial extrusion (MATE) (TC 2.A.66.1) family.</text>
</comment>
<dbReference type="GO" id="GO:1990961">
    <property type="term" value="P:xenobiotic detoxification by transmembrane export across the plasma membrane"/>
    <property type="evidence" value="ECO:0007669"/>
    <property type="project" value="InterPro"/>
</dbReference>
<dbReference type="AlphaFoldDB" id="C1E6I3"/>
<name>C1E6I3_MICCC</name>
<keyword evidence="9" id="KW-1185">Reference proteome</keyword>
<feature type="transmembrane region" description="Helical" evidence="6">
    <location>
        <begin position="94"/>
        <end position="113"/>
    </location>
</feature>
<comment type="caution">
    <text evidence="6">Lacks conserved residue(s) required for the propagation of feature annotation.</text>
</comment>
<dbReference type="PANTHER" id="PTHR11206">
    <property type="entry name" value="MULTIDRUG RESISTANCE PROTEIN"/>
    <property type="match status" value="1"/>
</dbReference>
<sequence>METVSPPGSIWRSEALALWALVLPIVVQMGSQQFMVATDLLFLGHLGRSELAVGSLCTTIFNLLWFGVAGFGTGFDTLGSQAQGAADFAAVRQWAFLAAAFLTACCVPAAIVLSCGESIARTILSQDEYTSERVGRFCTLLIVGLFAAAWTLVMQKFLQVRGVVKPVAWTSFATFLLNIALNVLFIRIMNLGLNGSALATTTSRVVNLILVAAYLRFSDQWSAGALTEVWRTTTPCMCKRMFELGSRGAVMVAAEASSFDVTVVFASQISQVAMNAHMAMLNITGLTFMTGPMAFGIAANVRVGNLLGAGSGFRAKVASRVSVALGVTWMACMAALILIFRRQTGEVFVGDKDNEMVMLAAKIAPIAAVFQVFDGLLGTSNGVLRACGRQALLAWMNIIALWLVGVLSGYVITFLLKAGVIGLWYGLALGVTVGGVVLFLIVTRLDWDVEVASAAAAALTHGIGGSSASLASVRYEVLEEDSDSPSSTGSGEVEMIGELRRKDNARKSRDAMRAT</sequence>
<feature type="compositionally biased region" description="Basic and acidic residues" evidence="7">
    <location>
        <begin position="497"/>
        <end position="515"/>
    </location>
</feature>
<dbReference type="OrthoDB" id="543973at2759"/>
<organism evidence="8 9">
    <name type="scientific">Micromonas commoda (strain RCC299 / NOUM17 / CCMP2709)</name>
    <name type="common">Picoplanktonic green alga</name>
    <dbReference type="NCBI Taxonomy" id="296587"/>
    <lineage>
        <taxon>Eukaryota</taxon>
        <taxon>Viridiplantae</taxon>
        <taxon>Chlorophyta</taxon>
        <taxon>Mamiellophyceae</taxon>
        <taxon>Mamiellales</taxon>
        <taxon>Mamiellaceae</taxon>
        <taxon>Micromonas</taxon>
    </lineage>
</organism>
<evidence type="ECO:0000256" key="3">
    <source>
        <dbReference type="ARBA" id="ARBA00022692"/>
    </source>
</evidence>
<dbReference type="InterPro" id="IPR002528">
    <property type="entry name" value="MATE_fam"/>
</dbReference>
<dbReference type="GO" id="GO:0016020">
    <property type="term" value="C:membrane"/>
    <property type="evidence" value="ECO:0007669"/>
    <property type="project" value="UniProtKB-SubCell"/>
</dbReference>
<dbReference type="NCBIfam" id="TIGR00797">
    <property type="entry name" value="matE"/>
    <property type="match status" value="1"/>
</dbReference>
<dbReference type="GO" id="GO:0042910">
    <property type="term" value="F:xenobiotic transmembrane transporter activity"/>
    <property type="evidence" value="ECO:0007669"/>
    <property type="project" value="InterPro"/>
</dbReference>
<evidence type="ECO:0000256" key="5">
    <source>
        <dbReference type="ARBA" id="ARBA00023136"/>
    </source>
</evidence>